<dbReference type="Pfam" id="PF00501">
    <property type="entry name" value="AMP-binding"/>
    <property type="match status" value="1"/>
</dbReference>
<dbReference type="EMBL" id="JAMSHT010000001">
    <property type="protein sequence ID" value="MCM8556416.1"/>
    <property type="molecule type" value="Genomic_DNA"/>
</dbReference>
<dbReference type="InterPro" id="IPR000873">
    <property type="entry name" value="AMP-dep_synth/lig_dom"/>
</dbReference>
<reference evidence="2" key="1">
    <citation type="submission" date="2022-06" db="EMBL/GenBank/DDBJ databases">
        <title>Sphingomicrobium sedimins sp. nov., a marine bacterium isolated from tidal flat.</title>
        <authorList>
            <person name="Kim C.-H."/>
            <person name="Yoo Y."/>
            <person name="Kim J.-J."/>
        </authorList>
    </citation>
    <scope>NUCLEOTIDE SEQUENCE</scope>
    <source>
        <strain evidence="2">GRR-S6-50</strain>
    </source>
</reference>
<dbReference type="Gene3D" id="3.40.50.12780">
    <property type="entry name" value="N-terminal domain of ligase-like"/>
    <property type="match status" value="1"/>
</dbReference>
<keyword evidence="3" id="KW-1185">Reference proteome</keyword>
<dbReference type="SUPFAM" id="SSF56801">
    <property type="entry name" value="Acetyl-CoA synthetase-like"/>
    <property type="match status" value="1"/>
</dbReference>
<dbReference type="PROSITE" id="PS00455">
    <property type="entry name" value="AMP_BINDING"/>
    <property type="match status" value="1"/>
</dbReference>
<evidence type="ECO:0000313" key="2">
    <source>
        <dbReference type="EMBL" id="MCM8556416.1"/>
    </source>
</evidence>
<gene>
    <name evidence="2" type="ORF">NDO55_01110</name>
</gene>
<dbReference type="RefSeq" id="WP_252111600.1">
    <property type="nucleotide sequence ID" value="NZ_JAMSHT010000001.1"/>
</dbReference>
<dbReference type="Proteomes" id="UP001155128">
    <property type="component" value="Unassembled WGS sequence"/>
</dbReference>
<organism evidence="2 3">
    <name type="scientific">Sphingomicrobium sediminis</name>
    <dbReference type="NCBI Taxonomy" id="2950949"/>
    <lineage>
        <taxon>Bacteria</taxon>
        <taxon>Pseudomonadati</taxon>
        <taxon>Pseudomonadota</taxon>
        <taxon>Alphaproteobacteria</taxon>
        <taxon>Sphingomonadales</taxon>
        <taxon>Sphingomonadaceae</taxon>
        <taxon>Sphingomicrobium</taxon>
    </lineage>
</organism>
<protein>
    <submittedName>
        <fullName evidence="2">Acyl--CoA ligase</fullName>
    </submittedName>
</protein>
<feature type="domain" description="AMP-dependent synthetase/ligase" evidence="1">
    <location>
        <begin position="143"/>
        <end position="337"/>
    </location>
</feature>
<dbReference type="InterPro" id="IPR020845">
    <property type="entry name" value="AMP-binding_CS"/>
</dbReference>
<name>A0A9X2EFE3_9SPHN</name>
<proteinExistence type="predicted"/>
<keyword evidence="2" id="KW-0436">Ligase</keyword>
<dbReference type="AlphaFoldDB" id="A0A9X2EFE3"/>
<sequence>MLEALAGHDAARIAVRLGTETVDYGRFRRHVRAVEHWFEQLDLPKNAVIGIGTRLGRHSDDFYFDWLVQLAAISRGLDHMLVSDKAALHAGVKQGVLTHLVVPEAISKVAEPLLRLPIARGVLNEDVEGELAPRKPGTRYLNTSGTTGLPKFAAWTGDILRGRIAQVEENVSADTILYPGLQARVTAGFRYPIATWLQGGSVFLSGRDSAGETASIDISPSNLILFAPNQLATAARKAPQMRNAEEREIKVFGGRVSPKLRERVIGNLARAITIHYGSTETGTIAAGDASLVDRMEGAVGKVRPDVELQIVDTEGRACAPGDVGVVRIKSPVMTSGYVDTGKVARAATAKAFKDGWFYPGDLARIDKDGNLAIEARVTDILNVGGWKTNGRALDDQLERLPGVEQACSCIITVDGEDRLGLAWAGENGGGRQIAAFIKKLAPDNVLRHVVRFAHVPHNEAGKVSRPGVASEIEKVIKAQREQRKQG</sequence>
<dbReference type="GO" id="GO:0016405">
    <property type="term" value="F:CoA-ligase activity"/>
    <property type="evidence" value="ECO:0007669"/>
    <property type="project" value="TreeGrafter"/>
</dbReference>
<comment type="caution">
    <text evidence="2">The sequence shown here is derived from an EMBL/GenBank/DDBJ whole genome shotgun (WGS) entry which is preliminary data.</text>
</comment>
<dbReference type="InterPro" id="IPR042099">
    <property type="entry name" value="ANL_N_sf"/>
</dbReference>
<evidence type="ECO:0000313" key="3">
    <source>
        <dbReference type="Proteomes" id="UP001155128"/>
    </source>
</evidence>
<evidence type="ECO:0000259" key="1">
    <source>
        <dbReference type="Pfam" id="PF00501"/>
    </source>
</evidence>
<accession>A0A9X2EFE3</accession>
<dbReference type="PANTHER" id="PTHR24096">
    <property type="entry name" value="LONG-CHAIN-FATTY-ACID--COA LIGASE"/>
    <property type="match status" value="1"/>
</dbReference>